<protein>
    <recommendedName>
        <fullName evidence="2">M23ase beta-sheet core domain-containing protein</fullName>
    </recommendedName>
</protein>
<evidence type="ECO:0000259" key="2">
    <source>
        <dbReference type="Pfam" id="PF01551"/>
    </source>
</evidence>
<dbReference type="InterPro" id="IPR011055">
    <property type="entry name" value="Dup_hybrid_motif"/>
</dbReference>
<feature type="compositionally biased region" description="Low complexity" evidence="1">
    <location>
        <begin position="37"/>
        <end position="58"/>
    </location>
</feature>
<dbReference type="PANTHER" id="PTHR21666:SF270">
    <property type="entry name" value="MUREIN HYDROLASE ACTIVATOR ENVC"/>
    <property type="match status" value="1"/>
</dbReference>
<dbReference type="CDD" id="cd12797">
    <property type="entry name" value="M23_peptidase"/>
    <property type="match status" value="1"/>
</dbReference>
<organism evidence="3 4">
    <name type="scientific">Phytohabitans rumicis</name>
    <dbReference type="NCBI Taxonomy" id="1076125"/>
    <lineage>
        <taxon>Bacteria</taxon>
        <taxon>Bacillati</taxon>
        <taxon>Actinomycetota</taxon>
        <taxon>Actinomycetes</taxon>
        <taxon>Micromonosporales</taxon>
        <taxon>Micromonosporaceae</taxon>
    </lineage>
</organism>
<dbReference type="AlphaFoldDB" id="A0A6V8LFC6"/>
<proteinExistence type="predicted"/>
<evidence type="ECO:0000313" key="3">
    <source>
        <dbReference type="EMBL" id="GFJ93319.1"/>
    </source>
</evidence>
<dbReference type="Pfam" id="PF01551">
    <property type="entry name" value="Peptidase_M23"/>
    <property type="match status" value="1"/>
</dbReference>
<sequence>MSSRAIATIVAAGLGIVLVCGAGTAVLTGGTASACTTTASPTATHSTGAAPATTSGPPKQWSPIEPFNSEQVGNAVTIIQVGADTGLPSQAWVIAVATAITESSLYNLTTPVDHDSLGLFQQRPSQGWGTPQELTDPVYASQAFYRKLATVDGWQTMPLAEAAQAVQKSARPNAYQKWAEHAAKLVTTISETLGLASCAPNGWTQPVQAPVTSGFRTAERPTHDGVDLGAPRGTIVRAAAAGQVVRVRCNAIDVRDDSDWGCHRDGDKDLTRGCGWYIDLAHEGGIITRYCHLGRQPTVHVGDAVPVGAPIGVVGSTGHSSGPHLHFEVHVNSDSTSDGAVPPEPFMAQHGAPLGQPG</sequence>
<dbReference type="InterPro" id="IPR016047">
    <property type="entry name" value="M23ase_b-sheet_dom"/>
</dbReference>
<reference evidence="3 4" key="2">
    <citation type="submission" date="2020-03" db="EMBL/GenBank/DDBJ databases">
        <authorList>
            <person name="Ichikawa N."/>
            <person name="Kimura A."/>
            <person name="Kitahashi Y."/>
            <person name="Uohara A."/>
        </authorList>
    </citation>
    <scope>NUCLEOTIDE SEQUENCE [LARGE SCALE GENOMIC DNA]</scope>
    <source>
        <strain evidence="3 4">NBRC 108638</strain>
    </source>
</reference>
<dbReference type="RefSeq" id="WP_173079978.1">
    <property type="nucleotide sequence ID" value="NZ_BAABJB010000055.1"/>
</dbReference>
<name>A0A6V8LFC6_9ACTN</name>
<feature type="region of interest" description="Disordered" evidence="1">
    <location>
        <begin position="37"/>
        <end position="62"/>
    </location>
</feature>
<accession>A0A6V8LFC6</accession>
<dbReference type="EMBL" id="BLPG01000001">
    <property type="protein sequence ID" value="GFJ93319.1"/>
    <property type="molecule type" value="Genomic_DNA"/>
</dbReference>
<dbReference type="InterPro" id="IPR050570">
    <property type="entry name" value="Cell_wall_metabolism_enzyme"/>
</dbReference>
<keyword evidence="4" id="KW-1185">Reference proteome</keyword>
<reference evidence="3 4" key="1">
    <citation type="submission" date="2020-03" db="EMBL/GenBank/DDBJ databases">
        <title>Whole genome shotgun sequence of Phytohabitans rumicis NBRC 108638.</title>
        <authorList>
            <person name="Komaki H."/>
            <person name="Tamura T."/>
        </authorList>
    </citation>
    <scope>NUCLEOTIDE SEQUENCE [LARGE SCALE GENOMIC DNA]</scope>
    <source>
        <strain evidence="3 4">NBRC 108638</strain>
    </source>
</reference>
<dbReference type="GO" id="GO:0004222">
    <property type="term" value="F:metalloendopeptidase activity"/>
    <property type="evidence" value="ECO:0007669"/>
    <property type="project" value="TreeGrafter"/>
</dbReference>
<feature type="region of interest" description="Disordered" evidence="1">
    <location>
        <begin position="333"/>
        <end position="358"/>
    </location>
</feature>
<evidence type="ECO:0000313" key="4">
    <source>
        <dbReference type="Proteomes" id="UP000482960"/>
    </source>
</evidence>
<gene>
    <name evidence="3" type="ORF">Prum_069610</name>
</gene>
<dbReference type="PANTHER" id="PTHR21666">
    <property type="entry name" value="PEPTIDASE-RELATED"/>
    <property type="match status" value="1"/>
</dbReference>
<dbReference type="Proteomes" id="UP000482960">
    <property type="component" value="Unassembled WGS sequence"/>
</dbReference>
<evidence type="ECO:0000256" key="1">
    <source>
        <dbReference type="SAM" id="MobiDB-lite"/>
    </source>
</evidence>
<comment type="caution">
    <text evidence="3">The sequence shown here is derived from an EMBL/GenBank/DDBJ whole genome shotgun (WGS) entry which is preliminary data.</text>
</comment>
<dbReference type="PROSITE" id="PS51257">
    <property type="entry name" value="PROKAR_LIPOPROTEIN"/>
    <property type="match status" value="1"/>
</dbReference>
<feature type="domain" description="M23ase beta-sheet core" evidence="2">
    <location>
        <begin position="222"/>
        <end position="334"/>
    </location>
</feature>
<dbReference type="SUPFAM" id="SSF51261">
    <property type="entry name" value="Duplicated hybrid motif"/>
    <property type="match status" value="1"/>
</dbReference>
<dbReference type="Gene3D" id="2.70.70.10">
    <property type="entry name" value="Glucose Permease (Domain IIA)"/>
    <property type="match status" value="1"/>
</dbReference>